<dbReference type="AlphaFoldDB" id="A0A0S4X3L6"/>
<dbReference type="EMBL" id="LN899820">
    <property type="protein sequence ID" value="CUV58579.1"/>
    <property type="molecule type" value="Genomic_DNA"/>
</dbReference>
<protein>
    <submittedName>
        <fullName evidence="1">Uncharacterized protein</fullName>
    </submittedName>
</protein>
<accession>A0A0S4X3L6</accession>
<proteinExistence type="predicted"/>
<organism evidence="1">
    <name type="scientific">Ralstonia solanacearum</name>
    <name type="common">Pseudomonas solanacearum</name>
    <dbReference type="NCBI Taxonomy" id="305"/>
    <lineage>
        <taxon>Bacteria</taxon>
        <taxon>Pseudomonadati</taxon>
        <taxon>Pseudomonadota</taxon>
        <taxon>Betaproteobacteria</taxon>
        <taxon>Burkholderiales</taxon>
        <taxon>Burkholderiaceae</taxon>
        <taxon>Ralstonia</taxon>
        <taxon>Ralstonia solanacearum species complex</taxon>
    </lineage>
</organism>
<name>A0A0S4X3L6_RALSL</name>
<reference evidence="1" key="1">
    <citation type="submission" date="2015-10" db="EMBL/GenBank/DDBJ databases">
        <authorList>
            <person name="Gilbert D.G."/>
        </authorList>
    </citation>
    <scope>NUCLEOTIDE SEQUENCE</scope>
    <source>
        <strain evidence="1">Phyl III-seqv23</strain>
    </source>
</reference>
<sequence>MTQVFTKQRIGIESSQAKQLLKLYFGRLAAKPPMEGAIAIMLGSLLMSRLVVCKLPLK</sequence>
<gene>
    <name evidence="1" type="ORF">RUN215_v1_2540003</name>
</gene>
<evidence type="ECO:0000313" key="1">
    <source>
        <dbReference type="EMBL" id="CUV58579.1"/>
    </source>
</evidence>